<evidence type="ECO:0000313" key="4">
    <source>
        <dbReference type="Proteomes" id="UP000296079"/>
    </source>
</evidence>
<dbReference type="Proteomes" id="UP000008210">
    <property type="component" value="Chromosome 1"/>
</dbReference>
<evidence type="ECO:0000313" key="1">
    <source>
        <dbReference type="EMBL" id="CAJ91972.1"/>
    </source>
</evidence>
<dbReference type="RefSeq" id="WP_011614716.1">
    <property type="nucleotide sequence ID" value="NC_008313.1"/>
</dbReference>
<evidence type="ECO:0000313" key="2">
    <source>
        <dbReference type="EMBL" id="QCB99897.1"/>
    </source>
</evidence>
<reference evidence="1 3" key="1">
    <citation type="journal article" date="2006" name="Nat. Biotechnol.">
        <title>Genome sequence of the bioplastic-producing 'Knallgas' bacterium Ralstonia eutropha H16.</title>
        <authorList>
            <person name="Pohlmann A."/>
            <person name="Fricke W.F."/>
            <person name="Reinecke F."/>
            <person name="Kusian B."/>
            <person name="Liesegang H."/>
            <person name="Cramm R."/>
            <person name="Eitinger T."/>
            <person name="Ewering C."/>
            <person name="Potter M."/>
            <person name="Schwartz E."/>
            <person name="Strittmatter A."/>
            <person name="Voss I."/>
            <person name="Gottschalk G."/>
            <person name="Steinbuechel A."/>
            <person name="Friedrich B."/>
            <person name="Bowien B."/>
        </authorList>
    </citation>
    <scope>NUCLEOTIDE SEQUENCE [LARGE SCALE GENOMIC DNA]</scope>
    <source>
        <strain evidence="3">ATCC 17699 / DSM 428 / KCTC 22496 / NCIMB 10442 / H16 / Stanier 337</strain>
        <strain evidence="1">H16</strain>
    </source>
</reference>
<evidence type="ECO:0000313" key="3">
    <source>
        <dbReference type="Proteomes" id="UP000008210"/>
    </source>
</evidence>
<dbReference type="EMBL" id="CP039287">
    <property type="protein sequence ID" value="QCB99897.1"/>
    <property type="molecule type" value="Genomic_DNA"/>
</dbReference>
<dbReference type="OrthoDB" id="8964971at2"/>
<dbReference type="Proteomes" id="UP000296079">
    <property type="component" value="Chromosome 1"/>
</dbReference>
<gene>
    <name evidence="1" type="ordered locus">H16_A0825</name>
    <name evidence="2" type="ORF">E6A55_04180</name>
</gene>
<dbReference type="HOGENOM" id="CLU_2205693_0_0_4"/>
<keyword evidence="3" id="KW-1185">Reference proteome</keyword>
<dbReference type="EMBL" id="AM260479">
    <property type="protein sequence ID" value="CAJ91972.1"/>
    <property type="molecule type" value="Genomic_DNA"/>
</dbReference>
<dbReference type="PATRIC" id="fig|381666.6.peg.1196"/>
<protein>
    <submittedName>
        <fullName evidence="1">Uncharacterized protein</fullName>
    </submittedName>
</protein>
<accession>Q0KDE9</accession>
<reference evidence="2 4" key="2">
    <citation type="submission" date="2019-04" db="EMBL/GenBank/DDBJ databases">
        <title>Long-read de novo sequencing of Cupriavidus necator H16.</title>
        <authorList>
            <person name="Little G.T."/>
            <person name="Ehsaan M."/>
            <person name="Arenas-Lopez C."/>
            <person name="Jawed K."/>
            <person name="Winzer K."/>
            <person name="Kovacs K."/>
            <person name="Malys N."/>
            <person name="Minton N.P."/>
        </authorList>
    </citation>
    <scope>NUCLEOTIDE SEQUENCE [LARGE SCALE GENOMIC DNA]</scope>
    <source>
        <strain evidence="2 4">H16</strain>
    </source>
</reference>
<proteinExistence type="predicted"/>
<dbReference type="KEGG" id="reh:H16_A0825"/>
<sequence>MLRVTVELIPDGQEEYCRTLGRIEIDNVLGESLTTGAYRIVMDEFDARIPAQCSTFRTIASLDNVERDLVRPMQLVGMALSVVAPVKRTMHSSQNEPQGVVLTREAI</sequence>
<name>Q0KDE9_CUPNH</name>
<organism evidence="1 3">
    <name type="scientific">Cupriavidus necator (strain ATCC 17699 / DSM 428 / KCTC 22496 / NCIMB 10442 / H16 / Stanier 337)</name>
    <name type="common">Ralstonia eutropha</name>
    <dbReference type="NCBI Taxonomy" id="381666"/>
    <lineage>
        <taxon>Bacteria</taxon>
        <taxon>Pseudomonadati</taxon>
        <taxon>Pseudomonadota</taxon>
        <taxon>Betaproteobacteria</taxon>
        <taxon>Burkholderiales</taxon>
        <taxon>Burkholderiaceae</taxon>
        <taxon>Cupriavidus</taxon>
    </lineage>
</organism>
<dbReference type="AlphaFoldDB" id="Q0KDE9"/>